<evidence type="ECO:0000259" key="16">
    <source>
        <dbReference type="Pfam" id="PF07885"/>
    </source>
</evidence>
<evidence type="ECO:0000256" key="12">
    <source>
        <dbReference type="ARBA" id="ARBA00044691"/>
    </source>
</evidence>
<feature type="region of interest" description="Disordered" evidence="14">
    <location>
        <begin position="227"/>
        <end position="253"/>
    </location>
</feature>
<dbReference type="Proteomes" id="UP001642483">
    <property type="component" value="Unassembled WGS sequence"/>
</dbReference>
<dbReference type="InterPro" id="IPR013099">
    <property type="entry name" value="K_chnl_dom"/>
</dbReference>
<keyword evidence="5 15" id="KW-1133">Transmembrane helix</keyword>
<evidence type="ECO:0000256" key="11">
    <source>
        <dbReference type="ARBA" id="ARBA00044657"/>
    </source>
</evidence>
<feature type="transmembrane region" description="Helical" evidence="15">
    <location>
        <begin position="166"/>
        <end position="185"/>
    </location>
</feature>
<evidence type="ECO:0000256" key="7">
    <source>
        <dbReference type="ARBA" id="ARBA00023136"/>
    </source>
</evidence>
<evidence type="ECO:0000256" key="14">
    <source>
        <dbReference type="SAM" id="MobiDB-lite"/>
    </source>
</evidence>
<comment type="catalytic activity">
    <reaction evidence="10">
        <text>K(+)(in) = K(+)(out)</text>
        <dbReference type="Rhea" id="RHEA:29463"/>
        <dbReference type="ChEBI" id="CHEBI:29103"/>
    </reaction>
</comment>
<keyword evidence="8" id="KW-1015">Disulfide bond</keyword>
<keyword evidence="18" id="KW-1185">Reference proteome</keyword>
<comment type="subcellular location">
    <subcellularLocation>
        <location evidence="1">Cell membrane</location>
        <topology evidence="1">Multi-pass membrane protein</topology>
    </subcellularLocation>
</comment>
<comment type="catalytic activity">
    <reaction evidence="11">
        <text>Rb(+)(in) = Rb(+)(out)</text>
        <dbReference type="Rhea" id="RHEA:78547"/>
        <dbReference type="ChEBI" id="CHEBI:49847"/>
    </reaction>
</comment>
<feature type="transmembrane region" description="Helical" evidence="15">
    <location>
        <begin position="135"/>
        <end position="159"/>
    </location>
</feature>
<protein>
    <recommendedName>
        <fullName evidence="16">Potassium channel domain-containing protein</fullName>
    </recommendedName>
</protein>
<keyword evidence="6 13" id="KW-0406">Ion transport</keyword>
<dbReference type="InterPro" id="IPR003976">
    <property type="entry name" value="2pore_dom_K_chnl_TREK"/>
</dbReference>
<evidence type="ECO:0000256" key="2">
    <source>
        <dbReference type="ARBA" id="ARBA00022448"/>
    </source>
</evidence>
<keyword evidence="7 15" id="KW-0472">Membrane</keyword>
<dbReference type="PANTHER" id="PTHR11003">
    <property type="entry name" value="POTASSIUM CHANNEL, SUBFAMILY K"/>
    <property type="match status" value="1"/>
</dbReference>
<comment type="similarity">
    <text evidence="13">Belongs to the two pore domain potassium channel (TC 1.A.1.8) family.</text>
</comment>
<dbReference type="PRINTS" id="PR01333">
    <property type="entry name" value="2POREKCHANEL"/>
</dbReference>
<dbReference type="SUPFAM" id="SSF81324">
    <property type="entry name" value="Voltage-gated potassium channels"/>
    <property type="match status" value="2"/>
</dbReference>
<evidence type="ECO:0000256" key="10">
    <source>
        <dbReference type="ARBA" id="ARBA00034430"/>
    </source>
</evidence>
<feature type="transmembrane region" description="Helical" evidence="15">
    <location>
        <begin position="57"/>
        <end position="78"/>
    </location>
</feature>
<gene>
    <name evidence="17" type="ORF">CVLEPA_LOCUS28359</name>
</gene>
<feature type="transmembrane region" description="Helical" evidence="15">
    <location>
        <begin position="197"/>
        <end position="218"/>
    </location>
</feature>
<feature type="domain" description="Potassium channel" evidence="16">
    <location>
        <begin position="55"/>
        <end position="112"/>
    </location>
</feature>
<evidence type="ECO:0000256" key="6">
    <source>
        <dbReference type="ARBA" id="ARBA00023065"/>
    </source>
</evidence>
<evidence type="ECO:0000256" key="13">
    <source>
        <dbReference type="RuleBase" id="RU003857"/>
    </source>
</evidence>
<evidence type="ECO:0000313" key="17">
    <source>
        <dbReference type="EMBL" id="CAK8695067.1"/>
    </source>
</evidence>
<dbReference type="Pfam" id="PF07885">
    <property type="entry name" value="Ion_trans_2"/>
    <property type="match status" value="2"/>
</dbReference>
<sequence length="269" mass="30798">MVREHWVYNNVARIPYRCNTIGQGINEACSCAVNLNLSSFAEDGINMKGNVTCSTTWNFQSAFFFSGTIITTIGYGNIVPSNETSRAFCIIYALVGIPLFAIMFSGLGEVISNFLSKLSSHVDKLDTKPWIKNFLIYFIFGLFGFTLFCCIPAAIFSIVEKWPYTVSLYFTVITLTTIGFGDYVIGENPDIDYIPLYRIMVYLWMLFGFAFMATFVQFTSERLRQRAKSRKDRRRQKKVHQIKTETTPEDSSNLTEQEGISFMVFLFWC</sequence>
<evidence type="ECO:0000256" key="3">
    <source>
        <dbReference type="ARBA" id="ARBA00022475"/>
    </source>
</evidence>
<comment type="caution">
    <text evidence="17">The sequence shown here is derived from an EMBL/GenBank/DDBJ whole genome shotgun (WGS) entry which is preliminary data.</text>
</comment>
<dbReference type="PRINTS" id="PR01499">
    <property type="entry name" value="TREKCHANNEL"/>
</dbReference>
<keyword evidence="9 13" id="KW-0407">Ion channel</keyword>
<dbReference type="PANTHER" id="PTHR11003:SF330">
    <property type="entry name" value="POTASSIUM CHANNEL DOMAIN-CONTAINING PROTEIN"/>
    <property type="match status" value="1"/>
</dbReference>
<organism evidence="17 18">
    <name type="scientific">Clavelina lepadiformis</name>
    <name type="common">Light-bulb sea squirt</name>
    <name type="synonym">Ascidia lepadiformis</name>
    <dbReference type="NCBI Taxonomy" id="159417"/>
    <lineage>
        <taxon>Eukaryota</taxon>
        <taxon>Metazoa</taxon>
        <taxon>Chordata</taxon>
        <taxon>Tunicata</taxon>
        <taxon>Ascidiacea</taxon>
        <taxon>Aplousobranchia</taxon>
        <taxon>Clavelinidae</taxon>
        <taxon>Clavelina</taxon>
    </lineage>
</organism>
<name>A0ABP0GU12_CLALP</name>
<evidence type="ECO:0000256" key="15">
    <source>
        <dbReference type="SAM" id="Phobius"/>
    </source>
</evidence>
<keyword evidence="2 13" id="KW-0813">Transport</keyword>
<feature type="compositionally biased region" description="Basic residues" evidence="14">
    <location>
        <begin position="227"/>
        <end position="241"/>
    </location>
</feature>
<dbReference type="InterPro" id="IPR003280">
    <property type="entry name" value="2pore_dom_K_chnl"/>
</dbReference>
<reference evidence="17 18" key="1">
    <citation type="submission" date="2024-02" db="EMBL/GenBank/DDBJ databases">
        <authorList>
            <person name="Daric V."/>
            <person name="Darras S."/>
        </authorList>
    </citation>
    <scope>NUCLEOTIDE SEQUENCE [LARGE SCALE GENOMIC DNA]</scope>
</reference>
<comment type="catalytic activity">
    <reaction evidence="12">
        <text>Cs(+)(in) = Cs(+)(out)</text>
        <dbReference type="Rhea" id="RHEA:78555"/>
        <dbReference type="ChEBI" id="CHEBI:49547"/>
    </reaction>
</comment>
<feature type="transmembrane region" description="Helical" evidence="15">
    <location>
        <begin position="90"/>
        <end position="115"/>
    </location>
</feature>
<evidence type="ECO:0000256" key="5">
    <source>
        <dbReference type="ARBA" id="ARBA00022989"/>
    </source>
</evidence>
<keyword evidence="3" id="KW-1003">Cell membrane</keyword>
<proteinExistence type="inferred from homology"/>
<evidence type="ECO:0000256" key="1">
    <source>
        <dbReference type="ARBA" id="ARBA00004651"/>
    </source>
</evidence>
<evidence type="ECO:0000256" key="8">
    <source>
        <dbReference type="ARBA" id="ARBA00023157"/>
    </source>
</evidence>
<feature type="domain" description="Potassium channel" evidence="16">
    <location>
        <begin position="137"/>
        <end position="224"/>
    </location>
</feature>
<dbReference type="EMBL" id="CAWYQH010000141">
    <property type="protein sequence ID" value="CAK8695067.1"/>
    <property type="molecule type" value="Genomic_DNA"/>
</dbReference>
<evidence type="ECO:0000313" key="18">
    <source>
        <dbReference type="Proteomes" id="UP001642483"/>
    </source>
</evidence>
<evidence type="ECO:0000256" key="9">
    <source>
        <dbReference type="ARBA" id="ARBA00023303"/>
    </source>
</evidence>
<keyword evidence="4 13" id="KW-0812">Transmembrane</keyword>
<evidence type="ECO:0000256" key="4">
    <source>
        <dbReference type="ARBA" id="ARBA00022692"/>
    </source>
</evidence>
<accession>A0ABP0GU12</accession>
<dbReference type="Gene3D" id="1.10.287.70">
    <property type="match status" value="1"/>
</dbReference>